<accession>A0AC60QZV2</accession>
<proteinExistence type="predicted"/>
<evidence type="ECO:0000313" key="2">
    <source>
        <dbReference type="Proteomes" id="UP000805193"/>
    </source>
</evidence>
<gene>
    <name evidence="1" type="ORF">HPB47_018967</name>
</gene>
<organism evidence="1 2">
    <name type="scientific">Ixodes persulcatus</name>
    <name type="common">Taiga tick</name>
    <dbReference type="NCBI Taxonomy" id="34615"/>
    <lineage>
        <taxon>Eukaryota</taxon>
        <taxon>Metazoa</taxon>
        <taxon>Ecdysozoa</taxon>
        <taxon>Arthropoda</taxon>
        <taxon>Chelicerata</taxon>
        <taxon>Arachnida</taxon>
        <taxon>Acari</taxon>
        <taxon>Parasitiformes</taxon>
        <taxon>Ixodida</taxon>
        <taxon>Ixodoidea</taxon>
        <taxon>Ixodidae</taxon>
        <taxon>Ixodinae</taxon>
        <taxon>Ixodes</taxon>
    </lineage>
</organism>
<evidence type="ECO:0000313" key="1">
    <source>
        <dbReference type="EMBL" id="KAG0445169.1"/>
    </source>
</evidence>
<name>A0AC60QZV2_IXOPE</name>
<dbReference type="Proteomes" id="UP000805193">
    <property type="component" value="Unassembled WGS sequence"/>
</dbReference>
<dbReference type="EMBL" id="JABSTQ010000830">
    <property type="protein sequence ID" value="KAG0445169.1"/>
    <property type="molecule type" value="Genomic_DNA"/>
</dbReference>
<sequence length="238" mass="27232">MAHDMQWVLEYILMRMRSPQLYEYVRKHKILALSSKSCLDKHMQEFKSTSGFNTSVFSALEKRTKDMEEFSRHGAPVYDETENINVTASGELGGLVDLSPFMEDSNETALSDHGLVIVFQPFKSKTFKKDCPFSIYLAASRDGTCLEVRSVSLDHNHDLSEALFRHLPQQRKLPPNLEEKAKSMLQLKANKKLVREQLEKESSKVITLKDLTNLAAKSKSQALRNDLEATVNMLNRMY</sequence>
<protein>
    <submittedName>
        <fullName evidence="1">Uncharacterized protein</fullName>
    </submittedName>
</protein>
<comment type="caution">
    <text evidence="1">The sequence shown here is derived from an EMBL/GenBank/DDBJ whole genome shotgun (WGS) entry which is preliminary data.</text>
</comment>
<keyword evidence="2" id="KW-1185">Reference proteome</keyword>
<reference evidence="1 2" key="1">
    <citation type="journal article" date="2020" name="Cell">
        <title>Large-Scale Comparative Analyses of Tick Genomes Elucidate Their Genetic Diversity and Vector Capacities.</title>
        <authorList>
            <consortium name="Tick Genome and Microbiome Consortium (TIGMIC)"/>
            <person name="Jia N."/>
            <person name="Wang J."/>
            <person name="Shi W."/>
            <person name="Du L."/>
            <person name="Sun Y."/>
            <person name="Zhan W."/>
            <person name="Jiang J.F."/>
            <person name="Wang Q."/>
            <person name="Zhang B."/>
            <person name="Ji P."/>
            <person name="Bell-Sakyi L."/>
            <person name="Cui X.M."/>
            <person name="Yuan T.T."/>
            <person name="Jiang B.G."/>
            <person name="Yang W.F."/>
            <person name="Lam T.T."/>
            <person name="Chang Q.C."/>
            <person name="Ding S.J."/>
            <person name="Wang X.J."/>
            <person name="Zhu J.G."/>
            <person name="Ruan X.D."/>
            <person name="Zhao L."/>
            <person name="Wei J.T."/>
            <person name="Ye R.Z."/>
            <person name="Que T.C."/>
            <person name="Du C.H."/>
            <person name="Zhou Y.H."/>
            <person name="Cheng J.X."/>
            <person name="Dai P.F."/>
            <person name="Guo W.B."/>
            <person name="Han X.H."/>
            <person name="Huang E.J."/>
            <person name="Li L.F."/>
            <person name="Wei W."/>
            <person name="Gao Y.C."/>
            <person name="Liu J.Z."/>
            <person name="Shao H.Z."/>
            <person name="Wang X."/>
            <person name="Wang C.C."/>
            <person name="Yang T.C."/>
            <person name="Huo Q.B."/>
            <person name="Li W."/>
            <person name="Chen H.Y."/>
            <person name="Chen S.E."/>
            <person name="Zhou L.G."/>
            <person name="Ni X.B."/>
            <person name="Tian J.H."/>
            <person name="Sheng Y."/>
            <person name="Liu T."/>
            <person name="Pan Y.S."/>
            <person name="Xia L.Y."/>
            <person name="Li J."/>
            <person name="Zhao F."/>
            <person name="Cao W.C."/>
        </authorList>
    </citation>
    <scope>NUCLEOTIDE SEQUENCE [LARGE SCALE GENOMIC DNA]</scope>
    <source>
        <strain evidence="1">Iper-2018</strain>
    </source>
</reference>